<accession>A0A179G469</accession>
<gene>
    <name evidence="2" type="ORF">VFPPC_15096</name>
</gene>
<dbReference type="GeneID" id="28856843"/>
<feature type="signal peptide" evidence="1">
    <location>
        <begin position="1"/>
        <end position="21"/>
    </location>
</feature>
<reference evidence="2 3" key="1">
    <citation type="journal article" date="2016" name="PLoS Pathog.">
        <title>Biosynthesis of antibiotic leucinostatins in bio-control fungus Purpureocillium lilacinum and their inhibition on phytophthora revealed by genome mining.</title>
        <authorList>
            <person name="Wang G."/>
            <person name="Liu Z."/>
            <person name="Lin R."/>
            <person name="Li E."/>
            <person name="Mao Z."/>
            <person name="Ling J."/>
            <person name="Yang Y."/>
            <person name="Yin W.B."/>
            <person name="Xie B."/>
        </authorList>
    </citation>
    <scope>NUCLEOTIDE SEQUENCE [LARGE SCALE GENOMIC DNA]</scope>
    <source>
        <strain evidence="2">170</strain>
    </source>
</reference>
<proteinExistence type="predicted"/>
<dbReference type="EMBL" id="LSBJ02000001">
    <property type="protein sequence ID" value="OAQ72278.1"/>
    <property type="molecule type" value="Genomic_DNA"/>
</dbReference>
<dbReference type="Proteomes" id="UP000078397">
    <property type="component" value="Unassembled WGS sequence"/>
</dbReference>
<sequence length="63" mass="7056">MKHHFFLTVLHWAECASSLLASSSSIDPLCSRLRREQNGLSLRSIKHGRQNRLLGLSCPSLVP</sequence>
<dbReference type="AlphaFoldDB" id="A0A179G469"/>
<feature type="chain" id="PRO_5008102356" description="Secreted protein" evidence="1">
    <location>
        <begin position="22"/>
        <end position="63"/>
    </location>
</feature>
<evidence type="ECO:0000313" key="3">
    <source>
        <dbReference type="Proteomes" id="UP000078397"/>
    </source>
</evidence>
<comment type="caution">
    <text evidence="2">The sequence shown here is derived from an EMBL/GenBank/DDBJ whole genome shotgun (WGS) entry which is preliminary data.</text>
</comment>
<evidence type="ECO:0000313" key="2">
    <source>
        <dbReference type="EMBL" id="OAQ72278.1"/>
    </source>
</evidence>
<dbReference type="RefSeq" id="XP_018148361.1">
    <property type="nucleotide sequence ID" value="XM_018292849.1"/>
</dbReference>
<evidence type="ECO:0000256" key="1">
    <source>
        <dbReference type="SAM" id="SignalP"/>
    </source>
</evidence>
<organism evidence="2 3">
    <name type="scientific">Pochonia chlamydosporia 170</name>
    <dbReference type="NCBI Taxonomy" id="1380566"/>
    <lineage>
        <taxon>Eukaryota</taxon>
        <taxon>Fungi</taxon>
        <taxon>Dikarya</taxon>
        <taxon>Ascomycota</taxon>
        <taxon>Pezizomycotina</taxon>
        <taxon>Sordariomycetes</taxon>
        <taxon>Hypocreomycetidae</taxon>
        <taxon>Hypocreales</taxon>
        <taxon>Clavicipitaceae</taxon>
        <taxon>Pochonia</taxon>
    </lineage>
</organism>
<keyword evidence="3" id="KW-1185">Reference proteome</keyword>
<dbReference type="KEGG" id="pchm:VFPPC_15096"/>
<evidence type="ECO:0008006" key="4">
    <source>
        <dbReference type="Google" id="ProtNLM"/>
    </source>
</evidence>
<name>A0A179G469_METCM</name>
<keyword evidence="1" id="KW-0732">Signal</keyword>
<protein>
    <recommendedName>
        <fullName evidence="4">Secreted protein</fullName>
    </recommendedName>
</protein>